<dbReference type="InterPro" id="IPR001474">
    <property type="entry name" value="GTP_CycHdrlase_I"/>
</dbReference>
<evidence type="ECO:0000313" key="11">
    <source>
        <dbReference type="Proteomes" id="UP001325140"/>
    </source>
</evidence>
<sequence>MSKTKEHEIESAIRGILEYIGENPEREGLLETPKRVIKAFKEYFSGYYQNHHEILGKTFTETAGYSDMISLTNLKVESHCEHHIAPIIGHAVIAYIPKNAVVGISKISRLVSMYSHRLQLQERLTKQILDAIDEVLQPHGTAVYISASHSCLSKRGIHDDAAIVKTFAFSGYFLNLELDYKKRFVELIQHI</sequence>
<evidence type="ECO:0000313" key="10">
    <source>
        <dbReference type="EMBL" id="WPX98022.1"/>
    </source>
</evidence>
<dbReference type="Pfam" id="PF01227">
    <property type="entry name" value="GTP_cyclohydroI"/>
    <property type="match status" value="1"/>
</dbReference>
<dbReference type="SUPFAM" id="SSF55620">
    <property type="entry name" value="Tetrahydrobiopterin biosynthesis enzymes-like"/>
    <property type="match status" value="1"/>
</dbReference>
<dbReference type="InterPro" id="IPR020602">
    <property type="entry name" value="GTP_CycHdrlase_I_dom"/>
</dbReference>
<feature type="binding site" evidence="8">
    <location>
        <position position="80"/>
    </location>
    <ligand>
        <name>Zn(2+)</name>
        <dbReference type="ChEBI" id="CHEBI:29105"/>
    </ligand>
</feature>
<dbReference type="InterPro" id="IPR018234">
    <property type="entry name" value="GTP_CycHdrlase_I_CS"/>
</dbReference>
<proteinExistence type="inferred from homology"/>
<dbReference type="PANTHER" id="PTHR11109">
    <property type="entry name" value="GTP CYCLOHYDROLASE I"/>
    <property type="match status" value="1"/>
</dbReference>
<evidence type="ECO:0000256" key="5">
    <source>
        <dbReference type="ARBA" id="ARBA00022563"/>
    </source>
</evidence>
<feature type="binding site" evidence="8">
    <location>
        <position position="83"/>
    </location>
    <ligand>
        <name>Zn(2+)</name>
        <dbReference type="ChEBI" id="CHEBI:29105"/>
    </ligand>
</feature>
<feature type="domain" description="GTP cyclohydrolase I" evidence="9">
    <location>
        <begin position="9"/>
        <end position="188"/>
    </location>
</feature>
<dbReference type="EMBL" id="CP110343">
    <property type="protein sequence ID" value="WPX98022.1"/>
    <property type="molecule type" value="Genomic_DNA"/>
</dbReference>
<keyword evidence="8" id="KW-0862">Zinc</keyword>
<evidence type="ECO:0000256" key="2">
    <source>
        <dbReference type="ARBA" id="ARBA00005080"/>
    </source>
</evidence>
<evidence type="ECO:0000256" key="1">
    <source>
        <dbReference type="ARBA" id="ARBA00001052"/>
    </source>
</evidence>
<comment type="catalytic activity">
    <reaction evidence="1 8">
        <text>GTP + H2O = 7,8-dihydroneopterin 3'-triphosphate + formate + H(+)</text>
        <dbReference type="Rhea" id="RHEA:17473"/>
        <dbReference type="ChEBI" id="CHEBI:15377"/>
        <dbReference type="ChEBI" id="CHEBI:15378"/>
        <dbReference type="ChEBI" id="CHEBI:15740"/>
        <dbReference type="ChEBI" id="CHEBI:37565"/>
        <dbReference type="ChEBI" id="CHEBI:58462"/>
        <dbReference type="EC" id="3.5.4.16"/>
    </reaction>
</comment>
<dbReference type="PANTHER" id="PTHR11109:SF7">
    <property type="entry name" value="GTP CYCLOHYDROLASE 1"/>
    <property type="match status" value="1"/>
</dbReference>
<dbReference type="InterPro" id="IPR043133">
    <property type="entry name" value="GTP-CH-I_C/QueF"/>
</dbReference>
<keyword evidence="8" id="KW-0479">Metal-binding</keyword>
<comment type="similarity">
    <text evidence="3 8">Belongs to the GTP cyclohydrolase I family.</text>
</comment>
<dbReference type="Gene3D" id="1.10.286.10">
    <property type="match status" value="1"/>
</dbReference>
<dbReference type="EC" id="3.5.4.16" evidence="8"/>
<dbReference type="NCBIfam" id="NF006826">
    <property type="entry name" value="PRK09347.1-3"/>
    <property type="match status" value="1"/>
</dbReference>
<comment type="pathway">
    <text evidence="2 8">Cofactor biosynthesis; 7,8-dihydroneopterin triphosphate biosynthesis; 7,8-dihydroneopterin triphosphate from GTP: step 1/1.</text>
</comment>
<dbReference type="PROSITE" id="PS00860">
    <property type="entry name" value="GTP_CYCLOHYDROL_1_2"/>
    <property type="match status" value="1"/>
</dbReference>
<keyword evidence="7 8" id="KW-0342">GTP-binding</keyword>
<evidence type="ECO:0000259" key="9">
    <source>
        <dbReference type="Pfam" id="PF01227"/>
    </source>
</evidence>
<dbReference type="HAMAP" id="MF_00223">
    <property type="entry name" value="FolE"/>
    <property type="match status" value="1"/>
</dbReference>
<organism evidence="10 11">
    <name type="scientific">Candidatus Fokinia crypta</name>
    <dbReference type="NCBI Taxonomy" id="1920990"/>
    <lineage>
        <taxon>Bacteria</taxon>
        <taxon>Pseudomonadati</taxon>
        <taxon>Pseudomonadota</taxon>
        <taxon>Alphaproteobacteria</taxon>
        <taxon>Rickettsiales</taxon>
        <taxon>Candidatus Midichloriaceae</taxon>
        <taxon>Candidatus Fokinia</taxon>
    </lineage>
</organism>
<reference evidence="10" key="1">
    <citation type="submission" date="2022-10" db="EMBL/GenBank/DDBJ databases">
        <title>Host association and intracellularity evolved multiple times independently in the Rickettsiales.</title>
        <authorList>
            <person name="Castelli M."/>
            <person name="Nardi T."/>
            <person name="Gammuto L."/>
            <person name="Bellinzona G."/>
            <person name="Sabaneyeva E."/>
            <person name="Potekhin A."/>
            <person name="Serra V."/>
            <person name="Petroni G."/>
            <person name="Sassera D."/>
        </authorList>
    </citation>
    <scope>NUCLEOTIDE SEQUENCE [LARGE SCALE GENOMIC DNA]</scope>
    <source>
        <strain evidence="10">US_Bl 11III1</strain>
    </source>
</reference>
<keyword evidence="5 8" id="KW-0554">One-carbon metabolism</keyword>
<evidence type="ECO:0000256" key="6">
    <source>
        <dbReference type="ARBA" id="ARBA00022801"/>
    </source>
</evidence>
<keyword evidence="11" id="KW-1185">Reference proteome</keyword>
<feature type="binding site" evidence="8">
    <location>
        <position position="151"/>
    </location>
    <ligand>
        <name>Zn(2+)</name>
        <dbReference type="ChEBI" id="CHEBI:29105"/>
    </ligand>
</feature>
<evidence type="ECO:0000256" key="4">
    <source>
        <dbReference type="ARBA" id="ARBA00011857"/>
    </source>
</evidence>
<dbReference type="Gene3D" id="3.30.1130.10">
    <property type="match status" value="1"/>
</dbReference>
<accession>A0ABZ0UQ54</accession>
<keyword evidence="6 8" id="KW-0378">Hydrolase</keyword>
<comment type="subunit">
    <text evidence="4">Toroid-shaped homodecamer, composed of two pentamers of five dimers.</text>
</comment>
<dbReference type="Proteomes" id="UP001325140">
    <property type="component" value="Chromosome"/>
</dbReference>
<comment type="subunit">
    <text evidence="8">Homopolymer.</text>
</comment>
<dbReference type="RefSeq" id="WP_323722000.1">
    <property type="nucleotide sequence ID" value="NZ_CP110343.1"/>
</dbReference>
<evidence type="ECO:0000256" key="8">
    <source>
        <dbReference type="HAMAP-Rule" id="MF_00223"/>
    </source>
</evidence>
<dbReference type="NCBIfam" id="NF006825">
    <property type="entry name" value="PRK09347.1-2"/>
    <property type="match status" value="1"/>
</dbReference>
<protein>
    <recommendedName>
        <fullName evidence="8">GTP cyclohydrolase 1</fullName>
        <ecNumber evidence="8">3.5.4.16</ecNumber>
    </recommendedName>
    <alternativeName>
        <fullName evidence="8">GTP cyclohydrolase I</fullName>
        <shortName evidence="8">GTP-CH-I</shortName>
    </alternativeName>
</protein>
<keyword evidence="8" id="KW-0547">Nucleotide-binding</keyword>
<name>A0ABZ0UQ54_9RICK</name>
<dbReference type="NCBIfam" id="TIGR00063">
    <property type="entry name" value="folE"/>
    <property type="match status" value="1"/>
</dbReference>
<dbReference type="InterPro" id="IPR043134">
    <property type="entry name" value="GTP-CH-I_N"/>
</dbReference>
<gene>
    <name evidence="8" type="primary">folE</name>
    <name evidence="10" type="ORF">Fokcrypt_00550</name>
</gene>
<evidence type="ECO:0000256" key="3">
    <source>
        <dbReference type="ARBA" id="ARBA00008085"/>
    </source>
</evidence>
<evidence type="ECO:0000256" key="7">
    <source>
        <dbReference type="ARBA" id="ARBA00023134"/>
    </source>
</evidence>